<dbReference type="Proteomes" id="UP000541969">
    <property type="component" value="Unassembled WGS sequence"/>
</dbReference>
<keyword evidence="9" id="KW-0902">Two-component regulatory system</keyword>
<keyword evidence="6 12" id="KW-0812">Transmembrane</keyword>
<dbReference type="GO" id="GO:0000155">
    <property type="term" value="F:phosphorelay sensor kinase activity"/>
    <property type="evidence" value="ECO:0007669"/>
    <property type="project" value="InterPro"/>
</dbReference>
<dbReference type="PRINTS" id="PR00344">
    <property type="entry name" value="BCTRLSENSOR"/>
</dbReference>
<dbReference type="Gene3D" id="3.30.565.10">
    <property type="entry name" value="Histidine kinase-like ATPase, C-terminal domain"/>
    <property type="match status" value="1"/>
</dbReference>
<dbReference type="PROSITE" id="PS50885">
    <property type="entry name" value="HAMP"/>
    <property type="match status" value="1"/>
</dbReference>
<dbReference type="EC" id="2.7.13.3" evidence="3"/>
<dbReference type="InterPro" id="IPR004358">
    <property type="entry name" value="Sig_transdc_His_kin-like_C"/>
</dbReference>
<evidence type="ECO:0000256" key="4">
    <source>
        <dbReference type="ARBA" id="ARBA00022553"/>
    </source>
</evidence>
<feature type="domain" description="Histidine kinase" evidence="13">
    <location>
        <begin position="206"/>
        <end position="408"/>
    </location>
</feature>
<dbReference type="Gene3D" id="6.10.340.10">
    <property type="match status" value="1"/>
</dbReference>
<evidence type="ECO:0000256" key="8">
    <source>
        <dbReference type="ARBA" id="ARBA00022989"/>
    </source>
</evidence>
<dbReference type="InterPro" id="IPR003660">
    <property type="entry name" value="HAMP_dom"/>
</dbReference>
<dbReference type="InterPro" id="IPR005467">
    <property type="entry name" value="His_kinase_dom"/>
</dbReference>
<keyword evidence="10 12" id="KW-0472">Membrane</keyword>
<dbReference type="InterPro" id="IPR003661">
    <property type="entry name" value="HisK_dim/P_dom"/>
</dbReference>
<evidence type="ECO:0000256" key="9">
    <source>
        <dbReference type="ARBA" id="ARBA00023012"/>
    </source>
</evidence>
<evidence type="ECO:0000256" key="2">
    <source>
        <dbReference type="ARBA" id="ARBA00004236"/>
    </source>
</evidence>
<dbReference type="CDD" id="cd00082">
    <property type="entry name" value="HisKA"/>
    <property type="match status" value="1"/>
</dbReference>
<dbReference type="InterPro" id="IPR036097">
    <property type="entry name" value="HisK_dim/P_sf"/>
</dbReference>
<dbReference type="FunFam" id="1.10.287.130:FF:000001">
    <property type="entry name" value="Two-component sensor histidine kinase"/>
    <property type="match status" value="1"/>
</dbReference>
<evidence type="ECO:0000313" key="15">
    <source>
        <dbReference type="EMBL" id="NYJ05149.1"/>
    </source>
</evidence>
<dbReference type="GO" id="GO:0005886">
    <property type="term" value="C:plasma membrane"/>
    <property type="evidence" value="ECO:0007669"/>
    <property type="project" value="UniProtKB-SubCell"/>
</dbReference>
<dbReference type="Pfam" id="PF02518">
    <property type="entry name" value="HATPase_c"/>
    <property type="match status" value="1"/>
</dbReference>
<dbReference type="CDD" id="cd06225">
    <property type="entry name" value="HAMP"/>
    <property type="match status" value="1"/>
</dbReference>
<evidence type="ECO:0000256" key="7">
    <source>
        <dbReference type="ARBA" id="ARBA00022777"/>
    </source>
</evidence>
<dbReference type="Gene3D" id="1.10.287.130">
    <property type="match status" value="1"/>
</dbReference>
<evidence type="ECO:0000256" key="3">
    <source>
        <dbReference type="ARBA" id="ARBA00012438"/>
    </source>
</evidence>
<protein>
    <recommendedName>
        <fullName evidence="3">histidine kinase</fullName>
        <ecNumber evidence="3">2.7.13.3</ecNumber>
    </recommendedName>
</protein>
<comment type="subcellular location">
    <subcellularLocation>
        <location evidence="2">Cell membrane</location>
    </subcellularLocation>
</comment>
<evidence type="ECO:0000256" key="6">
    <source>
        <dbReference type="ARBA" id="ARBA00022692"/>
    </source>
</evidence>
<comment type="catalytic activity">
    <reaction evidence="1">
        <text>ATP + protein L-histidine = ADP + protein N-phospho-L-histidine.</text>
        <dbReference type="EC" id="2.7.13.3"/>
    </reaction>
</comment>
<dbReference type="InterPro" id="IPR036890">
    <property type="entry name" value="HATPase_C_sf"/>
</dbReference>
<sequence>MSLRLRVTAVAAAAVLAVLTIAGIALGLAQRATLTDQLDETLLDRAAAVALQVQTGQPADGIASEDVTVQVVSGDGTGTPSVRDGTTPAGAPARVASRPVDGRTVVVTGSLEDVEDSVRALRDGLLLAVPGTTAVLAGLVWLLAGRVLRPVDRMRAEVDRISAQRLDRRVPEPATDDEIARLARTMNAMLDRLSDGAERQRRFVADAAHELRTPLARIRTQLEVDRAHPGTADAAVTSASVLAETERMQRLVDDLLLLARSDAGAGGLRAAGPVDLDEVVAEQARGRPLVDCSRVVPVQVAGDPVELERAVANLLDNAVRHARTRVTVTLAEADDAAVLTVADDGPGIPEAARELVFERFTRLDEARAVDDGGAGLGLAIARDIAERHGGRLALTGGSDFVLTFPLHRGAPAG</sequence>
<feature type="region of interest" description="Disordered" evidence="11">
    <location>
        <begin position="75"/>
        <end position="95"/>
    </location>
</feature>
<dbReference type="AlphaFoldDB" id="A0A853CDH9"/>
<dbReference type="InterPro" id="IPR050428">
    <property type="entry name" value="TCS_sensor_his_kinase"/>
</dbReference>
<dbReference type="SUPFAM" id="SSF47384">
    <property type="entry name" value="Homodimeric domain of signal transducing histidine kinase"/>
    <property type="match status" value="1"/>
</dbReference>
<dbReference type="SUPFAM" id="SSF158472">
    <property type="entry name" value="HAMP domain-like"/>
    <property type="match status" value="1"/>
</dbReference>
<evidence type="ECO:0000256" key="1">
    <source>
        <dbReference type="ARBA" id="ARBA00000085"/>
    </source>
</evidence>
<name>A0A853CDH9_9ACTN</name>
<evidence type="ECO:0000256" key="12">
    <source>
        <dbReference type="SAM" id="Phobius"/>
    </source>
</evidence>
<dbReference type="RefSeq" id="WP_179715771.1">
    <property type="nucleotide sequence ID" value="NZ_JACBZT010000001.1"/>
</dbReference>
<dbReference type="Pfam" id="PF00672">
    <property type="entry name" value="HAMP"/>
    <property type="match status" value="1"/>
</dbReference>
<dbReference type="SMART" id="SM00387">
    <property type="entry name" value="HATPase_c"/>
    <property type="match status" value="1"/>
</dbReference>
<keyword evidence="4" id="KW-0597">Phosphoprotein</keyword>
<dbReference type="SMART" id="SM00388">
    <property type="entry name" value="HisKA"/>
    <property type="match status" value="1"/>
</dbReference>
<gene>
    <name evidence="15" type="ORF">GGQ55_001427</name>
</gene>
<keyword evidence="7 15" id="KW-0418">Kinase</keyword>
<evidence type="ECO:0000259" key="13">
    <source>
        <dbReference type="PROSITE" id="PS50109"/>
    </source>
</evidence>
<dbReference type="EMBL" id="JACBZT010000001">
    <property type="protein sequence ID" value="NYJ05149.1"/>
    <property type="molecule type" value="Genomic_DNA"/>
</dbReference>
<comment type="caution">
    <text evidence="15">The sequence shown here is derived from an EMBL/GenBank/DDBJ whole genome shotgun (WGS) entry which is preliminary data.</text>
</comment>
<dbReference type="SUPFAM" id="SSF55874">
    <property type="entry name" value="ATPase domain of HSP90 chaperone/DNA topoisomerase II/histidine kinase"/>
    <property type="match status" value="1"/>
</dbReference>
<organism evidence="15 16">
    <name type="scientific">Petropleomorpha daqingensis</name>
    <dbReference type="NCBI Taxonomy" id="2026353"/>
    <lineage>
        <taxon>Bacteria</taxon>
        <taxon>Bacillati</taxon>
        <taxon>Actinomycetota</taxon>
        <taxon>Actinomycetes</taxon>
        <taxon>Geodermatophilales</taxon>
        <taxon>Geodermatophilaceae</taxon>
        <taxon>Petropleomorpha</taxon>
    </lineage>
</organism>
<dbReference type="InterPro" id="IPR003594">
    <property type="entry name" value="HATPase_dom"/>
</dbReference>
<accession>A0A853CDH9</accession>
<evidence type="ECO:0000313" key="16">
    <source>
        <dbReference type="Proteomes" id="UP000541969"/>
    </source>
</evidence>
<dbReference type="PANTHER" id="PTHR45436">
    <property type="entry name" value="SENSOR HISTIDINE KINASE YKOH"/>
    <property type="match status" value="1"/>
</dbReference>
<evidence type="ECO:0000256" key="11">
    <source>
        <dbReference type="SAM" id="MobiDB-lite"/>
    </source>
</evidence>
<keyword evidence="8 12" id="KW-1133">Transmembrane helix</keyword>
<dbReference type="CDD" id="cd00075">
    <property type="entry name" value="HATPase"/>
    <property type="match status" value="1"/>
</dbReference>
<dbReference type="Pfam" id="PF00512">
    <property type="entry name" value="HisKA"/>
    <property type="match status" value="1"/>
</dbReference>
<feature type="domain" description="HAMP" evidence="14">
    <location>
        <begin position="145"/>
        <end position="198"/>
    </location>
</feature>
<feature type="transmembrane region" description="Helical" evidence="12">
    <location>
        <begin position="125"/>
        <end position="144"/>
    </location>
</feature>
<keyword evidence="16" id="KW-1185">Reference proteome</keyword>
<keyword evidence="5" id="KW-0808">Transferase</keyword>
<evidence type="ECO:0000259" key="14">
    <source>
        <dbReference type="PROSITE" id="PS50885"/>
    </source>
</evidence>
<evidence type="ECO:0000256" key="5">
    <source>
        <dbReference type="ARBA" id="ARBA00022679"/>
    </source>
</evidence>
<reference evidence="15 16" key="1">
    <citation type="submission" date="2020-07" db="EMBL/GenBank/DDBJ databases">
        <title>Sequencing the genomes of 1000 actinobacteria strains.</title>
        <authorList>
            <person name="Klenk H.-P."/>
        </authorList>
    </citation>
    <scope>NUCLEOTIDE SEQUENCE [LARGE SCALE GENOMIC DNA]</scope>
    <source>
        <strain evidence="15 16">DSM 104001</strain>
    </source>
</reference>
<dbReference type="PROSITE" id="PS50109">
    <property type="entry name" value="HIS_KIN"/>
    <property type="match status" value="1"/>
</dbReference>
<evidence type="ECO:0000256" key="10">
    <source>
        <dbReference type="ARBA" id="ARBA00023136"/>
    </source>
</evidence>
<proteinExistence type="predicted"/>
<dbReference type="PANTHER" id="PTHR45436:SF5">
    <property type="entry name" value="SENSOR HISTIDINE KINASE TRCS"/>
    <property type="match status" value="1"/>
</dbReference>
<dbReference type="SMART" id="SM00304">
    <property type="entry name" value="HAMP"/>
    <property type="match status" value="1"/>
</dbReference>